<accession>A0A161PY02</accession>
<dbReference type="Gene3D" id="2.70.70.10">
    <property type="entry name" value="Glucose Permease (Domain IIA)"/>
    <property type="match status" value="1"/>
</dbReference>
<evidence type="ECO:0000313" key="9">
    <source>
        <dbReference type="Proteomes" id="UP000075737"/>
    </source>
</evidence>
<keyword evidence="9" id="KW-1185">Reference proteome</keyword>
<dbReference type="Proteomes" id="UP000075737">
    <property type="component" value="Unassembled WGS sequence"/>
</dbReference>
<sequence>MFFNIFKEKKEAKNEKLLVFAPLTGRVLGIEMVPDEVFSKKMLGDGIALEPSEGELVSPFDGRVKQVFSTGHAIVLESMGIPLLIHVGMDTVNLKGEGFILYAREGENVKKGQVLLRFDREFIKKKGFSLVTPIIVPDVKGAERIIKTELEEVKRGENVILEVIL</sequence>
<evidence type="ECO:0000256" key="5">
    <source>
        <dbReference type="ARBA" id="ARBA00022683"/>
    </source>
</evidence>
<dbReference type="RefSeq" id="WP_068747856.1">
    <property type="nucleotide sequence ID" value="NZ_LOHZ01000023.1"/>
</dbReference>
<dbReference type="FunFam" id="2.70.70.10:FF:000001">
    <property type="entry name" value="PTS system glucose-specific IIA component"/>
    <property type="match status" value="1"/>
</dbReference>
<dbReference type="PANTHER" id="PTHR45008">
    <property type="entry name" value="PTS SYSTEM GLUCOSE-SPECIFIC EIIA COMPONENT"/>
    <property type="match status" value="1"/>
</dbReference>
<dbReference type="PATRIC" id="fig|520767.4.peg.776"/>
<evidence type="ECO:0000256" key="2">
    <source>
        <dbReference type="ARBA" id="ARBA00022448"/>
    </source>
</evidence>
<keyword evidence="6" id="KW-0418">Kinase</keyword>
<dbReference type="Pfam" id="PF00358">
    <property type="entry name" value="PTS_EIIA_1"/>
    <property type="match status" value="1"/>
</dbReference>
<keyword evidence="4 8" id="KW-0808">Transferase</keyword>
<evidence type="ECO:0000256" key="4">
    <source>
        <dbReference type="ARBA" id="ARBA00022679"/>
    </source>
</evidence>
<proteinExistence type="predicted"/>
<evidence type="ECO:0000259" key="7">
    <source>
        <dbReference type="PROSITE" id="PS51093"/>
    </source>
</evidence>
<keyword evidence="3" id="KW-0762">Sugar transport</keyword>
<organism evidence="8 9">
    <name type="scientific">Thermovenabulum gondwanense</name>
    <dbReference type="NCBI Taxonomy" id="520767"/>
    <lineage>
        <taxon>Bacteria</taxon>
        <taxon>Bacillati</taxon>
        <taxon>Bacillota</taxon>
        <taxon>Clostridia</taxon>
        <taxon>Thermosediminibacterales</taxon>
        <taxon>Thermosediminibacteraceae</taxon>
        <taxon>Thermovenabulum</taxon>
    </lineage>
</organism>
<evidence type="ECO:0000256" key="1">
    <source>
        <dbReference type="ARBA" id="ARBA00004496"/>
    </source>
</evidence>
<dbReference type="InterPro" id="IPR011055">
    <property type="entry name" value="Dup_hybrid_motif"/>
</dbReference>
<gene>
    <name evidence="8" type="primary">crr</name>
    <name evidence="8" type="ORF">ATZ99_06910</name>
</gene>
<dbReference type="STRING" id="520767.ATZ99_06910"/>
<evidence type="ECO:0000256" key="6">
    <source>
        <dbReference type="ARBA" id="ARBA00022777"/>
    </source>
</evidence>
<dbReference type="PROSITE" id="PS51093">
    <property type="entry name" value="PTS_EIIA_TYPE_1"/>
    <property type="match status" value="1"/>
</dbReference>
<name>A0A161PY02_9FIRM</name>
<dbReference type="InterPro" id="IPR001127">
    <property type="entry name" value="PTS_EIIA_1_perm"/>
</dbReference>
<dbReference type="EMBL" id="LOHZ01000023">
    <property type="protein sequence ID" value="KYO66874.1"/>
    <property type="molecule type" value="Genomic_DNA"/>
</dbReference>
<dbReference type="SUPFAM" id="SSF51261">
    <property type="entry name" value="Duplicated hybrid motif"/>
    <property type="match status" value="1"/>
</dbReference>
<keyword evidence="2" id="KW-0813">Transport</keyword>
<evidence type="ECO:0000256" key="3">
    <source>
        <dbReference type="ARBA" id="ARBA00022597"/>
    </source>
</evidence>
<comment type="subcellular location">
    <subcellularLocation>
        <location evidence="1">Cytoplasm</location>
    </subcellularLocation>
</comment>
<protein>
    <submittedName>
        <fullName evidence="8">Glucose-specific phosphotransferase enzyme IIA component</fullName>
        <ecNumber evidence="8">2.7.1.-</ecNumber>
    </submittedName>
</protein>
<reference evidence="8 9" key="1">
    <citation type="submission" date="2015-12" db="EMBL/GenBank/DDBJ databases">
        <title>Draft genome of Thermovenabulum gondwanense isolated from a red thermophilic microbial mat colonisisng an outflow channel of a bore well.</title>
        <authorList>
            <person name="Patel B.K."/>
        </authorList>
    </citation>
    <scope>NUCLEOTIDE SEQUENCE [LARGE SCALE GENOMIC DNA]</scope>
    <source>
        <strain evidence="8 9">R270</strain>
    </source>
</reference>
<dbReference type="PANTHER" id="PTHR45008:SF1">
    <property type="entry name" value="PTS SYSTEM GLUCOSE-SPECIFIC EIIA COMPONENT"/>
    <property type="match status" value="1"/>
</dbReference>
<dbReference type="EC" id="2.7.1.-" evidence="8"/>
<comment type="caution">
    <text evidence="8">The sequence shown here is derived from an EMBL/GenBank/DDBJ whole genome shotgun (WGS) entry which is preliminary data.</text>
</comment>
<dbReference type="NCBIfam" id="TIGR00830">
    <property type="entry name" value="PTBA"/>
    <property type="match status" value="1"/>
</dbReference>
<dbReference type="InterPro" id="IPR050890">
    <property type="entry name" value="PTS_EIIA_component"/>
</dbReference>
<evidence type="ECO:0000313" key="8">
    <source>
        <dbReference type="EMBL" id="KYO66874.1"/>
    </source>
</evidence>
<dbReference type="PROSITE" id="PS00371">
    <property type="entry name" value="PTS_EIIA_TYPE_1_HIS"/>
    <property type="match status" value="1"/>
</dbReference>
<feature type="domain" description="PTS EIIA type-1" evidence="7">
    <location>
        <begin position="35"/>
        <end position="138"/>
    </location>
</feature>
<keyword evidence="5" id="KW-0598">Phosphotransferase system</keyword>
<dbReference type="GO" id="GO:0009401">
    <property type="term" value="P:phosphoenolpyruvate-dependent sugar phosphotransferase system"/>
    <property type="evidence" value="ECO:0007669"/>
    <property type="project" value="UniProtKB-KW"/>
</dbReference>
<dbReference type="GO" id="GO:0016301">
    <property type="term" value="F:kinase activity"/>
    <property type="evidence" value="ECO:0007669"/>
    <property type="project" value="UniProtKB-KW"/>
</dbReference>
<dbReference type="OrthoDB" id="92465at2"/>
<dbReference type="AlphaFoldDB" id="A0A161PY02"/>
<dbReference type="GO" id="GO:0005737">
    <property type="term" value="C:cytoplasm"/>
    <property type="evidence" value="ECO:0007669"/>
    <property type="project" value="UniProtKB-SubCell"/>
</dbReference>